<sequence>MSIIPASHSDLFDLPAVWHVATIGPSGEPHVSPVWADFDGTHIRFPHLEGRQKWRNLRADDRIALSATAPDSNERYLEVRGRVVGFEHEGALELLDAQSQKYRGDDFPREDAQPLDKRISVVVEPLHCTTMG</sequence>
<dbReference type="GO" id="GO:0016627">
    <property type="term" value="F:oxidoreductase activity, acting on the CH-CH group of donors"/>
    <property type="evidence" value="ECO:0007669"/>
    <property type="project" value="TreeGrafter"/>
</dbReference>
<dbReference type="GO" id="GO:0070967">
    <property type="term" value="F:coenzyme F420 binding"/>
    <property type="evidence" value="ECO:0007669"/>
    <property type="project" value="TreeGrafter"/>
</dbReference>
<dbReference type="Gene3D" id="2.30.110.10">
    <property type="entry name" value="Electron Transport, Fmn-binding Protein, Chain A"/>
    <property type="match status" value="1"/>
</dbReference>
<keyword evidence="1" id="KW-0560">Oxidoreductase</keyword>
<dbReference type="AlphaFoldDB" id="A0A381W0T5"/>
<dbReference type="InterPro" id="IPR052019">
    <property type="entry name" value="F420H2_bilvrd_red/Heme_oxyg"/>
</dbReference>
<organism evidence="3">
    <name type="scientific">marine metagenome</name>
    <dbReference type="NCBI Taxonomy" id="408172"/>
    <lineage>
        <taxon>unclassified sequences</taxon>
        <taxon>metagenomes</taxon>
        <taxon>ecological metagenomes</taxon>
    </lineage>
</organism>
<dbReference type="InterPro" id="IPR012349">
    <property type="entry name" value="Split_barrel_FMN-bd"/>
</dbReference>
<evidence type="ECO:0000313" key="3">
    <source>
        <dbReference type="EMBL" id="SVA46130.1"/>
    </source>
</evidence>
<proteinExistence type="predicted"/>
<evidence type="ECO:0000256" key="1">
    <source>
        <dbReference type="ARBA" id="ARBA00023002"/>
    </source>
</evidence>
<protein>
    <recommendedName>
        <fullName evidence="2">Pyridoxamine 5'-phosphate oxidase N-terminal domain-containing protein</fullName>
    </recommendedName>
</protein>
<dbReference type="InterPro" id="IPR019920">
    <property type="entry name" value="F420-binding_dom_put"/>
</dbReference>
<dbReference type="PANTHER" id="PTHR35176:SF6">
    <property type="entry name" value="HEME OXYGENASE HI_0854-RELATED"/>
    <property type="match status" value="1"/>
</dbReference>
<dbReference type="GO" id="GO:0005829">
    <property type="term" value="C:cytosol"/>
    <property type="evidence" value="ECO:0007669"/>
    <property type="project" value="TreeGrafter"/>
</dbReference>
<dbReference type="Pfam" id="PF01243">
    <property type="entry name" value="PNPOx_N"/>
    <property type="match status" value="1"/>
</dbReference>
<reference evidence="3" key="1">
    <citation type="submission" date="2018-05" db="EMBL/GenBank/DDBJ databases">
        <authorList>
            <person name="Lanie J.A."/>
            <person name="Ng W.-L."/>
            <person name="Kazmierczak K.M."/>
            <person name="Andrzejewski T.M."/>
            <person name="Davidsen T.M."/>
            <person name="Wayne K.J."/>
            <person name="Tettelin H."/>
            <person name="Glass J.I."/>
            <person name="Rusch D."/>
            <person name="Podicherti R."/>
            <person name="Tsui H.-C.T."/>
            <person name="Winkler M.E."/>
        </authorList>
    </citation>
    <scope>NUCLEOTIDE SEQUENCE</scope>
</reference>
<dbReference type="InterPro" id="IPR011576">
    <property type="entry name" value="Pyridox_Oxase_N"/>
</dbReference>
<accession>A0A381W0T5</accession>
<dbReference type="PANTHER" id="PTHR35176">
    <property type="entry name" value="HEME OXYGENASE HI_0854-RELATED"/>
    <property type="match status" value="1"/>
</dbReference>
<dbReference type="NCBIfam" id="TIGR03618">
    <property type="entry name" value="Rv1155_F420"/>
    <property type="match status" value="1"/>
</dbReference>
<dbReference type="EMBL" id="UINC01010365">
    <property type="protein sequence ID" value="SVA46130.1"/>
    <property type="molecule type" value="Genomic_DNA"/>
</dbReference>
<dbReference type="SUPFAM" id="SSF50475">
    <property type="entry name" value="FMN-binding split barrel"/>
    <property type="match status" value="1"/>
</dbReference>
<name>A0A381W0T5_9ZZZZ</name>
<gene>
    <name evidence="3" type="ORF">METZ01_LOCUS98984</name>
</gene>
<feature type="domain" description="Pyridoxamine 5'-phosphate oxidase N-terminal" evidence="2">
    <location>
        <begin position="15"/>
        <end position="125"/>
    </location>
</feature>
<evidence type="ECO:0000259" key="2">
    <source>
        <dbReference type="Pfam" id="PF01243"/>
    </source>
</evidence>